<protein>
    <submittedName>
        <fullName evidence="2">Transcription elongation factor S-II</fullName>
    </submittedName>
</protein>
<dbReference type="Proteomes" id="UP000325081">
    <property type="component" value="Unassembled WGS sequence"/>
</dbReference>
<reference evidence="3" key="1">
    <citation type="journal article" date="2019" name="Curr. Biol.">
        <title>Genome Sequence of Striga asiatica Provides Insight into the Evolution of Plant Parasitism.</title>
        <authorList>
            <person name="Yoshida S."/>
            <person name="Kim S."/>
            <person name="Wafula E.K."/>
            <person name="Tanskanen J."/>
            <person name="Kim Y.M."/>
            <person name="Honaas L."/>
            <person name="Yang Z."/>
            <person name="Spallek T."/>
            <person name="Conn C.E."/>
            <person name="Ichihashi Y."/>
            <person name="Cheong K."/>
            <person name="Cui S."/>
            <person name="Der J.P."/>
            <person name="Gundlach H."/>
            <person name="Jiao Y."/>
            <person name="Hori C."/>
            <person name="Ishida J.K."/>
            <person name="Kasahara H."/>
            <person name="Kiba T."/>
            <person name="Kim M.S."/>
            <person name="Koo N."/>
            <person name="Laohavisit A."/>
            <person name="Lee Y.H."/>
            <person name="Lumba S."/>
            <person name="McCourt P."/>
            <person name="Mortimer J.C."/>
            <person name="Mutuku J.M."/>
            <person name="Nomura T."/>
            <person name="Sasaki-Sekimoto Y."/>
            <person name="Seto Y."/>
            <person name="Wang Y."/>
            <person name="Wakatake T."/>
            <person name="Sakakibara H."/>
            <person name="Demura T."/>
            <person name="Yamaguchi S."/>
            <person name="Yoneyama K."/>
            <person name="Manabe R.I."/>
            <person name="Nelson D.C."/>
            <person name="Schulman A.H."/>
            <person name="Timko M.P."/>
            <person name="dePamphilis C.W."/>
            <person name="Choi D."/>
            <person name="Shirasu K."/>
        </authorList>
    </citation>
    <scope>NUCLEOTIDE SEQUENCE [LARGE SCALE GENOMIC DNA]</scope>
    <source>
        <strain evidence="3">cv. UVA1</strain>
    </source>
</reference>
<evidence type="ECO:0000313" key="3">
    <source>
        <dbReference type="Proteomes" id="UP000325081"/>
    </source>
</evidence>
<dbReference type="EMBL" id="BKCP01010959">
    <property type="protein sequence ID" value="GER54093.1"/>
    <property type="molecule type" value="Genomic_DNA"/>
</dbReference>
<feature type="compositionally biased region" description="Basic and acidic residues" evidence="1">
    <location>
        <begin position="123"/>
        <end position="132"/>
    </location>
</feature>
<keyword evidence="2" id="KW-0251">Elongation factor</keyword>
<evidence type="ECO:0000256" key="1">
    <source>
        <dbReference type="SAM" id="MobiDB-lite"/>
    </source>
</evidence>
<feature type="region of interest" description="Disordered" evidence="1">
    <location>
        <begin position="1"/>
        <end position="177"/>
    </location>
</feature>
<feature type="compositionally biased region" description="Basic and acidic residues" evidence="1">
    <location>
        <begin position="30"/>
        <end position="74"/>
    </location>
</feature>
<evidence type="ECO:0000313" key="2">
    <source>
        <dbReference type="EMBL" id="GER54093.1"/>
    </source>
</evidence>
<dbReference type="GO" id="GO:0003746">
    <property type="term" value="F:translation elongation factor activity"/>
    <property type="evidence" value="ECO:0007669"/>
    <property type="project" value="UniProtKB-KW"/>
</dbReference>
<accession>A0A5A7R8P9</accession>
<proteinExistence type="predicted"/>
<name>A0A5A7R8P9_STRAF</name>
<comment type="caution">
    <text evidence="2">The sequence shown here is derived from an EMBL/GenBank/DDBJ whole genome shotgun (WGS) entry which is preliminary data.</text>
</comment>
<keyword evidence="3" id="KW-1185">Reference proteome</keyword>
<sequence>MVDIDATASGGSRSKQIQDSNLPKNNAHNVFDEMTQRETDTIKRKCHIFSEEPKEKKTNIQAEKTKPSRDKDTTKAPMETKQPATKVADIAPEISTNDQHTSKKNKEVMEEKALESASNWESLHQEKAEGKKPFCVNDSDDDEVMELEHPVQPNVEEQPFQLVTNKNKTSKHGGGSA</sequence>
<feature type="compositionally biased region" description="Basic and acidic residues" evidence="1">
    <location>
        <begin position="100"/>
        <end position="114"/>
    </location>
</feature>
<feature type="compositionally biased region" description="Polar residues" evidence="1">
    <location>
        <begin position="9"/>
        <end position="28"/>
    </location>
</feature>
<organism evidence="2 3">
    <name type="scientific">Striga asiatica</name>
    <name type="common">Asiatic witchweed</name>
    <name type="synonym">Buchnera asiatica</name>
    <dbReference type="NCBI Taxonomy" id="4170"/>
    <lineage>
        <taxon>Eukaryota</taxon>
        <taxon>Viridiplantae</taxon>
        <taxon>Streptophyta</taxon>
        <taxon>Embryophyta</taxon>
        <taxon>Tracheophyta</taxon>
        <taxon>Spermatophyta</taxon>
        <taxon>Magnoliopsida</taxon>
        <taxon>eudicotyledons</taxon>
        <taxon>Gunneridae</taxon>
        <taxon>Pentapetalae</taxon>
        <taxon>asterids</taxon>
        <taxon>lamiids</taxon>
        <taxon>Lamiales</taxon>
        <taxon>Orobanchaceae</taxon>
        <taxon>Buchnereae</taxon>
        <taxon>Striga</taxon>
    </lineage>
</organism>
<dbReference type="AlphaFoldDB" id="A0A5A7R8P9"/>
<keyword evidence="2" id="KW-0648">Protein biosynthesis</keyword>
<gene>
    <name evidence="2" type="ORF">STAS_31660</name>
</gene>